<dbReference type="InterPro" id="IPR014910">
    <property type="entry name" value="YdhR"/>
</dbReference>
<protein>
    <submittedName>
        <fullName evidence="1">Putative monooxygenase</fullName>
    </submittedName>
</protein>
<dbReference type="InterPro" id="IPR011008">
    <property type="entry name" value="Dimeric_a/b-barrel"/>
</dbReference>
<dbReference type="Proteomes" id="UP000193224">
    <property type="component" value="Unassembled WGS sequence"/>
</dbReference>
<dbReference type="Gene3D" id="3.30.70.100">
    <property type="match status" value="2"/>
</dbReference>
<dbReference type="GO" id="GO:0004497">
    <property type="term" value="F:monooxygenase activity"/>
    <property type="evidence" value="ECO:0007669"/>
    <property type="project" value="UniProtKB-KW"/>
</dbReference>
<proteinExistence type="predicted"/>
<reference evidence="1 2" key="1">
    <citation type="submission" date="2017-03" db="EMBL/GenBank/DDBJ databases">
        <authorList>
            <person name="Afonso C.L."/>
            <person name="Miller P.J."/>
            <person name="Scott M.A."/>
            <person name="Spackman E."/>
            <person name="Goraichik I."/>
            <person name="Dimitrov K.M."/>
            <person name="Suarez D.L."/>
            <person name="Swayne D.E."/>
        </authorList>
    </citation>
    <scope>NUCLEOTIDE SEQUENCE [LARGE SCALE GENOMIC DNA]</scope>
    <source>
        <strain evidence="1 2">CECT 7745</strain>
    </source>
</reference>
<name>A0A1X7BYK6_9RHOB</name>
<gene>
    <name evidence="1" type="ORF">ROA7745_04558</name>
</gene>
<sequence length="263" mass="28490">MASRVPRHAPGGTAPMSRRKVTVGLAAIPIAAIGLTVHRSAATAQSNQKEHQTMPANAFVYTELQASVPFTDVPWEKLNAAIAAQPGFVDKTWFSGLGNHSVGGLYGFASVDDALLYCTDFFPALARDFGVAQTTRVFDNQATEEASAAMDAPHFGGQVTTEPRAFVYTEVQVAVPFENAPWQDRNPVLRRQKGLLSKIWLSGHNTNTLGGLDAFDTVENALDFAINEFPKTTATMNAAFYTRVFDARVTEAASRGLNSPYYL</sequence>
<accession>A0A1X7BYK6</accession>
<dbReference type="EMBL" id="FWXB01000037">
    <property type="protein sequence ID" value="SMC14688.1"/>
    <property type="molecule type" value="Genomic_DNA"/>
</dbReference>
<organism evidence="1 2">
    <name type="scientific">Roseovarius aestuarii</name>
    <dbReference type="NCBI Taxonomy" id="475083"/>
    <lineage>
        <taxon>Bacteria</taxon>
        <taxon>Pseudomonadati</taxon>
        <taxon>Pseudomonadota</taxon>
        <taxon>Alphaproteobacteria</taxon>
        <taxon>Rhodobacterales</taxon>
        <taxon>Roseobacteraceae</taxon>
        <taxon>Roseovarius</taxon>
    </lineage>
</organism>
<keyword evidence="1" id="KW-0560">Oxidoreductase</keyword>
<dbReference type="Pfam" id="PF08803">
    <property type="entry name" value="ydhR"/>
    <property type="match status" value="1"/>
</dbReference>
<dbReference type="SUPFAM" id="SSF54909">
    <property type="entry name" value="Dimeric alpha+beta barrel"/>
    <property type="match status" value="2"/>
</dbReference>
<evidence type="ECO:0000313" key="2">
    <source>
        <dbReference type="Proteomes" id="UP000193224"/>
    </source>
</evidence>
<keyword evidence="1" id="KW-0503">Monooxygenase</keyword>
<keyword evidence="2" id="KW-1185">Reference proteome</keyword>
<evidence type="ECO:0000313" key="1">
    <source>
        <dbReference type="EMBL" id="SMC14688.1"/>
    </source>
</evidence>
<dbReference type="AlphaFoldDB" id="A0A1X7BYK6"/>